<evidence type="ECO:0000256" key="2">
    <source>
        <dbReference type="ARBA" id="ARBA00022801"/>
    </source>
</evidence>
<evidence type="ECO:0000313" key="9">
    <source>
        <dbReference type="EMBL" id="TPX64717.1"/>
    </source>
</evidence>
<dbReference type="GO" id="GO:0016791">
    <property type="term" value="F:phosphatase activity"/>
    <property type="evidence" value="ECO:0007669"/>
    <property type="project" value="InterPro"/>
</dbReference>
<reference evidence="9 10" key="1">
    <citation type="journal article" date="2019" name="Sci. Rep.">
        <title>Comparative genomics of chytrid fungi reveal insights into the obligate biotrophic and pathogenic lifestyle of Synchytrium endobioticum.</title>
        <authorList>
            <person name="van de Vossenberg B.T.L.H."/>
            <person name="Warris S."/>
            <person name="Nguyen H.D.T."/>
            <person name="van Gent-Pelzer M.P.E."/>
            <person name="Joly D.L."/>
            <person name="van de Geest H.C."/>
            <person name="Bonants P.J.M."/>
            <person name="Smith D.S."/>
            <person name="Levesque C.A."/>
            <person name="van der Lee T.A.J."/>
        </authorList>
    </citation>
    <scope>NUCLEOTIDE SEQUENCE [LARGE SCALE GENOMIC DNA]</scope>
    <source>
        <strain evidence="9 10">CBS 675.73</strain>
    </source>
</reference>
<dbReference type="InterPro" id="IPR016130">
    <property type="entry name" value="Tyr_Pase_AS"/>
</dbReference>
<evidence type="ECO:0000256" key="1">
    <source>
        <dbReference type="ARBA" id="ARBA00012527"/>
    </source>
</evidence>
<dbReference type="CDD" id="cd14528">
    <property type="entry name" value="PFA-DSP_Siw14"/>
    <property type="match status" value="1"/>
</dbReference>
<name>A0A507EN02_9FUNG</name>
<dbReference type="PANTHER" id="PTHR31126">
    <property type="entry name" value="TYROSINE-PROTEIN PHOSPHATASE"/>
    <property type="match status" value="1"/>
</dbReference>
<keyword evidence="10" id="KW-1185">Reference proteome</keyword>
<dbReference type="InterPro" id="IPR029021">
    <property type="entry name" value="Prot-tyrosine_phosphatase-like"/>
</dbReference>
<dbReference type="Proteomes" id="UP000320333">
    <property type="component" value="Unassembled WGS sequence"/>
</dbReference>
<dbReference type="AlphaFoldDB" id="A0A507EN02"/>
<evidence type="ECO:0000256" key="5">
    <source>
        <dbReference type="ARBA" id="ARBA00047562"/>
    </source>
</evidence>
<organism evidence="9 10">
    <name type="scientific">Chytriomyces confervae</name>
    <dbReference type="NCBI Taxonomy" id="246404"/>
    <lineage>
        <taxon>Eukaryota</taxon>
        <taxon>Fungi</taxon>
        <taxon>Fungi incertae sedis</taxon>
        <taxon>Chytridiomycota</taxon>
        <taxon>Chytridiomycota incertae sedis</taxon>
        <taxon>Chytridiomycetes</taxon>
        <taxon>Chytridiales</taxon>
        <taxon>Chytriomycetaceae</taxon>
        <taxon>Chytriomyces</taxon>
    </lineage>
</organism>
<evidence type="ECO:0000256" key="7">
    <source>
        <dbReference type="ARBA" id="ARBA00048424"/>
    </source>
</evidence>
<comment type="similarity">
    <text evidence="3">Belongs to the protein-tyrosine phosphatase family. Atypical dual-specificity phosphatase Siw14-like subfamily.</text>
</comment>
<dbReference type="Pfam" id="PF03162">
    <property type="entry name" value="Y_phosphatase2"/>
    <property type="match status" value="1"/>
</dbReference>
<comment type="catalytic activity">
    <reaction evidence="6">
        <text>1,5-bis(diphospho)-1D-myo-inositol 2,3,4,6-tetrakisphosphate + H2O = 1-diphospho-1D-myo-inositol 2,3,4,5,6-pentakisphosphate + phosphate + 2 H(+)</text>
        <dbReference type="Rhea" id="RHEA:79699"/>
        <dbReference type="ChEBI" id="CHEBI:15377"/>
        <dbReference type="ChEBI" id="CHEBI:15378"/>
        <dbReference type="ChEBI" id="CHEBI:43474"/>
        <dbReference type="ChEBI" id="CHEBI:74946"/>
        <dbReference type="ChEBI" id="CHEBI:77983"/>
        <dbReference type="EC" id="3.6.1.52"/>
    </reaction>
    <physiologicalReaction direction="left-to-right" evidence="6">
        <dbReference type="Rhea" id="RHEA:79700"/>
    </physiologicalReaction>
</comment>
<dbReference type="STRING" id="246404.A0A507EN02"/>
<dbReference type="Gene3D" id="3.90.190.10">
    <property type="entry name" value="Protein tyrosine phosphatase superfamily"/>
    <property type="match status" value="1"/>
</dbReference>
<dbReference type="InterPro" id="IPR020428">
    <property type="entry name" value="PFA-DSPs"/>
</dbReference>
<dbReference type="PROSITE" id="PS00383">
    <property type="entry name" value="TYR_PHOSPHATASE_1"/>
    <property type="match status" value="1"/>
</dbReference>
<dbReference type="PRINTS" id="PR01911">
    <property type="entry name" value="PFDSPHPHTASE"/>
</dbReference>
<dbReference type="OrthoDB" id="6375174at2759"/>
<protein>
    <recommendedName>
        <fullName evidence="1">diphosphoinositol-polyphosphate diphosphatase</fullName>
        <ecNumber evidence="1">3.6.1.52</ecNumber>
    </recommendedName>
</protein>
<evidence type="ECO:0000256" key="4">
    <source>
        <dbReference type="ARBA" id="ARBA00047342"/>
    </source>
</evidence>
<comment type="catalytic activity">
    <reaction evidence="7">
        <text>6-diphospho-1D-myo-inositol pentakisphosphate + H2O = 1D-myo-inositol hexakisphosphate + phosphate + H(+)</text>
        <dbReference type="Rhea" id="RHEA:79703"/>
        <dbReference type="ChEBI" id="CHEBI:15377"/>
        <dbReference type="ChEBI" id="CHEBI:15378"/>
        <dbReference type="ChEBI" id="CHEBI:43474"/>
        <dbReference type="ChEBI" id="CHEBI:58130"/>
        <dbReference type="ChEBI" id="CHEBI:230534"/>
        <dbReference type="EC" id="3.6.1.52"/>
    </reaction>
    <physiologicalReaction direction="left-to-right" evidence="7">
        <dbReference type="Rhea" id="RHEA:79704"/>
    </physiologicalReaction>
</comment>
<dbReference type="EMBL" id="QEAP01000530">
    <property type="protein sequence ID" value="TPX64717.1"/>
    <property type="molecule type" value="Genomic_DNA"/>
</dbReference>
<dbReference type="FunFam" id="3.90.190.10:FF:000024">
    <property type="entry name" value="probable tyrosine-protein phosphatase At1g05000"/>
    <property type="match status" value="1"/>
</dbReference>
<dbReference type="SUPFAM" id="SSF52799">
    <property type="entry name" value="(Phosphotyrosine protein) phosphatases II"/>
    <property type="match status" value="1"/>
</dbReference>
<evidence type="ECO:0000259" key="8">
    <source>
        <dbReference type="PROSITE" id="PS50054"/>
    </source>
</evidence>
<dbReference type="GO" id="GO:0052840">
    <property type="term" value="F:inositol diphosphate tetrakisphosphate diphosphatase activity"/>
    <property type="evidence" value="ECO:0007669"/>
    <property type="project" value="TreeGrafter"/>
</dbReference>
<feature type="domain" description="Tyrosine-protein phosphatase" evidence="8">
    <location>
        <begin position="16"/>
        <end position="166"/>
    </location>
</feature>
<keyword evidence="2" id="KW-0378">Hydrolase</keyword>
<accession>A0A507EN02</accession>
<evidence type="ECO:0000256" key="6">
    <source>
        <dbReference type="ARBA" id="ARBA00047927"/>
    </source>
</evidence>
<gene>
    <name evidence="9" type="ORF">CcCBS67573_g08331</name>
</gene>
<proteinExistence type="inferred from homology"/>
<dbReference type="PANTHER" id="PTHR31126:SF48">
    <property type="entry name" value="INOSITOL PHOSPHATASE SIW14"/>
    <property type="match status" value="1"/>
</dbReference>
<evidence type="ECO:0000256" key="3">
    <source>
        <dbReference type="ARBA" id="ARBA00044949"/>
    </source>
</evidence>
<dbReference type="EC" id="3.6.1.52" evidence="1"/>
<comment type="catalytic activity">
    <reaction evidence="5">
        <text>3,5-bis(diphospho)-1D-myo-inositol 1,2,4,6-tetrakisphosphate + H2O = 3-diphospho-1D-myo-inositol 1,2,4,5,6-pentakisphosphate + phosphate + 2 H(+)</text>
        <dbReference type="Rhea" id="RHEA:56312"/>
        <dbReference type="ChEBI" id="CHEBI:15377"/>
        <dbReference type="ChEBI" id="CHEBI:15378"/>
        <dbReference type="ChEBI" id="CHEBI:43474"/>
        <dbReference type="ChEBI" id="CHEBI:140372"/>
        <dbReference type="ChEBI" id="CHEBI:140374"/>
        <dbReference type="EC" id="3.6.1.52"/>
    </reaction>
    <physiologicalReaction direction="left-to-right" evidence="5">
        <dbReference type="Rhea" id="RHEA:56313"/>
    </physiologicalReaction>
</comment>
<dbReference type="GO" id="GO:0005737">
    <property type="term" value="C:cytoplasm"/>
    <property type="evidence" value="ECO:0007669"/>
    <property type="project" value="TreeGrafter"/>
</dbReference>
<dbReference type="InterPro" id="IPR004861">
    <property type="entry name" value="Siw14-like"/>
</dbReference>
<comment type="catalytic activity">
    <reaction evidence="4">
        <text>5-diphospho-1D-myo-inositol 1,2,3,4,6-pentakisphosphate + H2O = 1D-myo-inositol hexakisphosphate + phosphate + H(+)</text>
        <dbReference type="Rhea" id="RHEA:22384"/>
        <dbReference type="ChEBI" id="CHEBI:15377"/>
        <dbReference type="ChEBI" id="CHEBI:15378"/>
        <dbReference type="ChEBI" id="CHEBI:43474"/>
        <dbReference type="ChEBI" id="CHEBI:58130"/>
        <dbReference type="ChEBI" id="CHEBI:58628"/>
        <dbReference type="EC" id="3.6.1.52"/>
    </reaction>
    <physiologicalReaction direction="left-to-right" evidence="4">
        <dbReference type="Rhea" id="RHEA:22385"/>
    </physiologicalReaction>
</comment>
<sequence length="268" mass="31258">MDQPIEEEEVVFPCDNFTMVCKGVYRSSFPKRKNFSFLKKLKLKSILTLILEEYPEQNQKFLNENNIKLFQFGVAGNKDLMDIPEQAMYEALSVILDKRNLPLLIHCNKGKHRTGCLVGCIRKIQHWSYTSIFEEYRRFSHPKSRTMDQQFIELFELRNVVADPRYLPDWPEIQWKEGMIATMLFDGGLKGLQELMPADSRKDNDVSNSREQQFTDVHDFVKHVQIVYLQMNQNMHLGMKTGSIVNATCKSDVQSKQVSIQRNYCSTG</sequence>
<evidence type="ECO:0000313" key="10">
    <source>
        <dbReference type="Proteomes" id="UP000320333"/>
    </source>
</evidence>
<comment type="caution">
    <text evidence="9">The sequence shown here is derived from an EMBL/GenBank/DDBJ whole genome shotgun (WGS) entry which is preliminary data.</text>
</comment>
<dbReference type="PROSITE" id="PS50054">
    <property type="entry name" value="TYR_PHOSPHATASE_DUAL"/>
    <property type="match status" value="1"/>
</dbReference>
<dbReference type="InterPro" id="IPR020422">
    <property type="entry name" value="TYR_PHOSPHATASE_DUAL_dom"/>
</dbReference>